<name>K4LEB4_THEPS</name>
<dbReference type="GO" id="GO:0006777">
    <property type="term" value="P:Mo-molybdopterin cofactor biosynthetic process"/>
    <property type="evidence" value="ECO:0007669"/>
    <property type="project" value="UniProtKB-UniRule"/>
</dbReference>
<dbReference type="Proteomes" id="UP000000467">
    <property type="component" value="Chromosome"/>
</dbReference>
<gene>
    <name evidence="4" type="primary">fdhD2</name>
    <name evidence="3" type="synonym">fdhD</name>
    <name evidence="4" type="ordered locus">Tph_c01740</name>
</gene>
<dbReference type="eggNOG" id="COG1526">
    <property type="taxonomic scope" value="Bacteria"/>
</dbReference>
<dbReference type="Gene3D" id="3.10.20.10">
    <property type="match status" value="1"/>
</dbReference>
<evidence type="ECO:0000313" key="5">
    <source>
        <dbReference type="Proteomes" id="UP000000467"/>
    </source>
</evidence>
<evidence type="ECO:0000256" key="1">
    <source>
        <dbReference type="ARBA" id="ARBA00022490"/>
    </source>
</evidence>
<dbReference type="SUPFAM" id="SSF53927">
    <property type="entry name" value="Cytidine deaminase-like"/>
    <property type="match status" value="1"/>
</dbReference>
<dbReference type="KEGG" id="tpz:Tph_c01740"/>
<proteinExistence type="inferred from homology"/>
<sequence>MFDLTKKVSIVYISDGFKTVIEDTVVCEHYLTLLIDGKKRATFSCTPEYLEEMILGYLLTEGIVEKIEDVEKVAFSQDGHEVDVSIRKGMQLPITGESNLDNRRQHPNYRRTAFQQPGLKRTDCSISFSISEILRNFERFIEKAQMYKKTRAVHSSALCNEDGIIFVINDIGRHNAIDKVIGMAQKKRIALSGTYIVTSGRVPTEIARKVIKGGIPMLVARSVATYEAIELARRYDLILVGGLGYGQIKVYNGGQHLVDEKL</sequence>
<dbReference type="HOGENOM" id="CLU_056887_4_1_9"/>
<dbReference type="InterPro" id="IPR003786">
    <property type="entry name" value="FdhD"/>
</dbReference>
<keyword evidence="1 3" id="KW-0963">Cytoplasm</keyword>
<dbReference type="GO" id="GO:0005737">
    <property type="term" value="C:cytoplasm"/>
    <property type="evidence" value="ECO:0007669"/>
    <property type="project" value="UniProtKB-SubCell"/>
</dbReference>
<comment type="caution">
    <text evidence="3">Lacks conserved residue(s) required for the propagation of feature annotation.</text>
</comment>
<dbReference type="AlphaFoldDB" id="K4LEB4"/>
<keyword evidence="2 3" id="KW-0501">Molybdenum cofactor biosynthesis</keyword>
<dbReference type="PIRSF" id="PIRSF015626">
    <property type="entry name" value="FdhD"/>
    <property type="match status" value="1"/>
</dbReference>
<dbReference type="HAMAP" id="MF_00187">
    <property type="entry name" value="FdhD"/>
    <property type="match status" value="1"/>
</dbReference>
<comment type="similarity">
    <text evidence="3">Belongs to the FdhD family.</text>
</comment>
<dbReference type="Pfam" id="PF02634">
    <property type="entry name" value="FdhD-NarQ"/>
    <property type="match status" value="1"/>
</dbReference>
<evidence type="ECO:0000256" key="2">
    <source>
        <dbReference type="ARBA" id="ARBA00023150"/>
    </source>
</evidence>
<dbReference type="Gene3D" id="3.40.140.10">
    <property type="entry name" value="Cytidine Deaminase, domain 2"/>
    <property type="match status" value="1"/>
</dbReference>
<dbReference type="NCBIfam" id="TIGR00129">
    <property type="entry name" value="fdhD_narQ"/>
    <property type="match status" value="1"/>
</dbReference>
<reference evidence="4 5" key="1">
    <citation type="journal article" date="2012" name="BMC Genomics">
        <title>Genome-guided analysis of physiological and morphological traits of the fermentative acetate oxidizer Thermacetogenium phaeum.</title>
        <authorList>
            <person name="Oehler D."/>
            <person name="Poehlein A."/>
            <person name="Leimbach A."/>
            <person name="Muller N."/>
            <person name="Daniel R."/>
            <person name="Gottschalk G."/>
            <person name="Schink B."/>
        </authorList>
    </citation>
    <scope>NUCLEOTIDE SEQUENCE [LARGE SCALE GENOMIC DNA]</scope>
    <source>
        <strain evidence="5">ATCC BAA-254 / DSM 26808 / PB</strain>
    </source>
</reference>
<keyword evidence="5" id="KW-1185">Reference proteome</keyword>
<dbReference type="EMBL" id="CP003732">
    <property type="protein sequence ID" value="AFV10422.1"/>
    <property type="molecule type" value="Genomic_DNA"/>
</dbReference>
<organism evidence="4 5">
    <name type="scientific">Thermacetogenium phaeum (strain ATCC BAA-254 / DSM 26808 / PB)</name>
    <dbReference type="NCBI Taxonomy" id="1089553"/>
    <lineage>
        <taxon>Bacteria</taxon>
        <taxon>Bacillati</taxon>
        <taxon>Bacillota</taxon>
        <taxon>Clostridia</taxon>
        <taxon>Thermoanaerobacterales</taxon>
        <taxon>Thermoanaerobacteraceae</taxon>
        <taxon>Thermacetogenium</taxon>
    </lineage>
</organism>
<dbReference type="PANTHER" id="PTHR30592:SF1">
    <property type="entry name" value="SULFUR CARRIER PROTEIN FDHD"/>
    <property type="match status" value="1"/>
</dbReference>
<dbReference type="InterPro" id="IPR016193">
    <property type="entry name" value="Cytidine_deaminase-like"/>
</dbReference>
<comment type="subcellular location">
    <subcellularLocation>
        <location evidence="3">Cytoplasm</location>
    </subcellularLocation>
</comment>
<protein>
    <recommendedName>
        <fullName evidence="3">Protein FdhD</fullName>
    </recommendedName>
</protein>
<dbReference type="PANTHER" id="PTHR30592">
    <property type="entry name" value="FORMATE DEHYDROGENASE"/>
    <property type="match status" value="1"/>
</dbReference>
<evidence type="ECO:0000256" key="3">
    <source>
        <dbReference type="HAMAP-Rule" id="MF_00187"/>
    </source>
</evidence>
<accession>K4LEB4</accession>
<dbReference type="GO" id="GO:0016783">
    <property type="term" value="F:sulfurtransferase activity"/>
    <property type="evidence" value="ECO:0007669"/>
    <property type="project" value="InterPro"/>
</dbReference>
<dbReference type="RefSeq" id="WP_015049342.1">
    <property type="nucleotide sequence ID" value="NC_018870.1"/>
</dbReference>
<dbReference type="STRING" id="1089553.Tph_c01740"/>
<comment type="function">
    <text evidence="3">Required for formate dehydrogenase (FDH) activity.</text>
</comment>
<evidence type="ECO:0000313" key="4">
    <source>
        <dbReference type="EMBL" id="AFV10422.1"/>
    </source>
</evidence>